<dbReference type="Proteomes" id="UP000664132">
    <property type="component" value="Unassembled WGS sequence"/>
</dbReference>
<dbReference type="AlphaFoldDB" id="A0A8H8BS03"/>
<evidence type="ECO:0000256" key="1">
    <source>
        <dbReference type="SAM" id="Phobius"/>
    </source>
</evidence>
<accession>A0A8H8BS03</accession>
<sequence length="188" mass="20042">MDGHIAVKYSCACLVLIDGNDIRTAFAPVVLALIGVGGVLVPNQVIITVITPDELIASVTALTVGLRAQSQVIGLALFYNRFVSEVTKNAYGTIVPAVVELGVSNIQIIEDFVRGLTAQPIREWVPLITALADPANVEFIRQASVACFMKSLNSIYLITIAFGVTACIASLCIRNVADYLDNHVAVVL</sequence>
<reference evidence="2" key="1">
    <citation type="submission" date="2021-02" db="EMBL/GenBank/DDBJ databases">
        <title>Genome sequence Cadophora malorum strain M34.</title>
        <authorList>
            <person name="Stefanovic E."/>
            <person name="Vu D."/>
            <person name="Scully C."/>
            <person name="Dijksterhuis J."/>
            <person name="Roader J."/>
            <person name="Houbraken J."/>
        </authorList>
    </citation>
    <scope>NUCLEOTIDE SEQUENCE</scope>
    <source>
        <strain evidence="2">M34</strain>
    </source>
</reference>
<gene>
    <name evidence="2" type="ORF">IFR04_004553</name>
</gene>
<keyword evidence="1" id="KW-0812">Transmembrane</keyword>
<dbReference type="EMBL" id="JAFJYH010000051">
    <property type="protein sequence ID" value="KAG4422287.1"/>
    <property type="molecule type" value="Genomic_DNA"/>
</dbReference>
<proteinExistence type="predicted"/>
<keyword evidence="3" id="KW-1185">Reference proteome</keyword>
<dbReference type="OrthoDB" id="4139357at2759"/>
<organism evidence="2 3">
    <name type="scientific">Cadophora malorum</name>
    <dbReference type="NCBI Taxonomy" id="108018"/>
    <lineage>
        <taxon>Eukaryota</taxon>
        <taxon>Fungi</taxon>
        <taxon>Dikarya</taxon>
        <taxon>Ascomycota</taxon>
        <taxon>Pezizomycotina</taxon>
        <taxon>Leotiomycetes</taxon>
        <taxon>Helotiales</taxon>
        <taxon>Ploettnerulaceae</taxon>
        <taxon>Cadophora</taxon>
    </lineage>
</organism>
<keyword evidence="1" id="KW-1133">Transmembrane helix</keyword>
<name>A0A8H8BS03_9HELO</name>
<protein>
    <submittedName>
        <fullName evidence="2">Uncharacterized protein</fullName>
    </submittedName>
</protein>
<feature type="transmembrane region" description="Helical" evidence="1">
    <location>
        <begin position="154"/>
        <end position="173"/>
    </location>
</feature>
<evidence type="ECO:0000313" key="3">
    <source>
        <dbReference type="Proteomes" id="UP000664132"/>
    </source>
</evidence>
<evidence type="ECO:0000313" key="2">
    <source>
        <dbReference type="EMBL" id="KAG4422287.1"/>
    </source>
</evidence>
<comment type="caution">
    <text evidence="2">The sequence shown here is derived from an EMBL/GenBank/DDBJ whole genome shotgun (WGS) entry which is preliminary data.</text>
</comment>
<keyword evidence="1" id="KW-0472">Membrane</keyword>